<keyword evidence="13" id="KW-0486">Methionine biosynthesis</keyword>
<evidence type="ECO:0000256" key="3">
    <source>
        <dbReference type="ARBA" id="ARBA00004496"/>
    </source>
</evidence>
<dbReference type="EC" id="1.16.1.8" evidence="14"/>
<evidence type="ECO:0000256" key="16">
    <source>
        <dbReference type="ARBA" id="ARBA00050581"/>
    </source>
</evidence>
<keyword evidence="5" id="KW-0597">Phosphoprotein</keyword>
<evidence type="ECO:0000256" key="12">
    <source>
        <dbReference type="ARBA" id="ARBA00023002"/>
    </source>
</evidence>
<dbReference type="Ensembl" id="ENSCCET00000020572.1">
    <property type="protein sequence ID" value="ENSCCEP00000013206.1"/>
    <property type="gene ID" value="ENSCCEG00000012711.1"/>
</dbReference>
<dbReference type="GO" id="GO:0009235">
    <property type="term" value="P:cobalamin metabolic process"/>
    <property type="evidence" value="ECO:0007669"/>
    <property type="project" value="UniProtKB-ARBA"/>
</dbReference>
<keyword evidence="11" id="KW-0521">NADP</keyword>
<dbReference type="Gene3D" id="1.20.990.10">
    <property type="entry name" value="NADPH-cytochrome p450 Reductase, Chain A, domain 3"/>
    <property type="match status" value="1"/>
</dbReference>
<comment type="catalytic activity">
    <reaction evidence="16">
        <text>2 cob(II)alamin + A + 2 H2O + 2 H(+) = 2 aquacob(III)alamin + AH2</text>
        <dbReference type="Rhea" id="RHEA:20752"/>
        <dbReference type="ChEBI" id="CHEBI:13193"/>
        <dbReference type="ChEBI" id="CHEBI:15377"/>
        <dbReference type="ChEBI" id="CHEBI:15378"/>
        <dbReference type="ChEBI" id="CHEBI:15852"/>
        <dbReference type="ChEBI" id="CHEBI:16304"/>
        <dbReference type="ChEBI" id="CHEBI:17499"/>
    </reaction>
    <physiologicalReaction direction="right-to-left" evidence="16">
        <dbReference type="Rhea" id="RHEA:20754"/>
    </physiologicalReaction>
</comment>
<evidence type="ECO:0000259" key="20">
    <source>
        <dbReference type="PROSITE" id="PS50902"/>
    </source>
</evidence>
<reference evidence="22" key="2">
    <citation type="submission" date="2025-09" db="UniProtKB">
        <authorList>
            <consortium name="Ensembl"/>
        </authorList>
    </citation>
    <scope>IDENTIFICATION</scope>
</reference>
<feature type="compositionally biased region" description="Low complexity" evidence="19">
    <location>
        <begin position="69"/>
        <end position="86"/>
    </location>
</feature>
<comment type="subunit">
    <text evidence="17">Forms a multiprotein complex with MMACHC, MMADHC and MTR.</text>
</comment>
<evidence type="ECO:0000256" key="11">
    <source>
        <dbReference type="ARBA" id="ARBA00022857"/>
    </source>
</evidence>
<keyword evidence="10" id="KW-0274">FAD</keyword>
<dbReference type="InterPro" id="IPR039261">
    <property type="entry name" value="FNR_nucleotide-bd"/>
</dbReference>
<dbReference type="InterPro" id="IPR017927">
    <property type="entry name" value="FAD-bd_FR_type"/>
</dbReference>
<evidence type="ECO:0000256" key="8">
    <source>
        <dbReference type="ARBA" id="ARBA00022643"/>
    </source>
</evidence>
<reference evidence="22" key="1">
    <citation type="submission" date="2025-08" db="UniProtKB">
        <authorList>
            <consortium name="Ensembl"/>
        </authorList>
    </citation>
    <scope>IDENTIFICATION</scope>
</reference>
<proteinExistence type="predicted"/>
<dbReference type="FunFam" id="1.20.990.10:FF:000007">
    <property type="entry name" value="Methionine synthase reductase"/>
    <property type="match status" value="1"/>
</dbReference>
<evidence type="ECO:0000256" key="10">
    <source>
        <dbReference type="ARBA" id="ARBA00022827"/>
    </source>
</evidence>
<keyword evidence="9" id="KW-0949">S-adenosyl-L-methionine</keyword>
<dbReference type="GO" id="GO:0046655">
    <property type="term" value="P:folic acid metabolic process"/>
    <property type="evidence" value="ECO:0007669"/>
    <property type="project" value="UniProtKB-ARBA"/>
</dbReference>
<evidence type="ECO:0000256" key="19">
    <source>
        <dbReference type="SAM" id="MobiDB-lite"/>
    </source>
</evidence>
<dbReference type="SUPFAM" id="SSF52218">
    <property type="entry name" value="Flavoproteins"/>
    <property type="match status" value="1"/>
</dbReference>
<evidence type="ECO:0000256" key="1">
    <source>
        <dbReference type="ARBA" id="ARBA00001917"/>
    </source>
</evidence>
<keyword evidence="23" id="KW-1185">Reference proteome</keyword>
<evidence type="ECO:0000256" key="14">
    <source>
        <dbReference type="ARBA" id="ARBA00039088"/>
    </source>
</evidence>
<evidence type="ECO:0000256" key="5">
    <source>
        <dbReference type="ARBA" id="ARBA00022553"/>
    </source>
</evidence>
<dbReference type="Pfam" id="PF00175">
    <property type="entry name" value="NAD_binding_1"/>
    <property type="match status" value="1"/>
</dbReference>
<evidence type="ECO:0000256" key="4">
    <source>
        <dbReference type="ARBA" id="ARBA00022490"/>
    </source>
</evidence>
<evidence type="ECO:0000256" key="7">
    <source>
        <dbReference type="ARBA" id="ARBA00022630"/>
    </source>
</evidence>
<accession>A0A8C0ZDQ3</accession>
<dbReference type="InterPro" id="IPR017938">
    <property type="entry name" value="Riboflavin_synthase-like_b-brl"/>
</dbReference>
<dbReference type="Proteomes" id="UP000694410">
    <property type="component" value="Unplaced"/>
</dbReference>
<dbReference type="InterPro" id="IPR023173">
    <property type="entry name" value="NADPH_Cyt_P450_Rdtase_alpha"/>
</dbReference>
<comment type="cofactor">
    <cofactor evidence="1">
        <name>FMN</name>
        <dbReference type="ChEBI" id="CHEBI:58210"/>
    </cofactor>
</comment>
<dbReference type="PANTHER" id="PTHR19384:SF84">
    <property type="entry name" value="METHIONINE SYNTHASE REDUCTASE"/>
    <property type="match status" value="1"/>
</dbReference>
<dbReference type="GO" id="GO:0030586">
    <property type="term" value="F:[methionine synthase] reductase (NADPH) activity"/>
    <property type="evidence" value="ECO:0007669"/>
    <property type="project" value="UniProtKB-EC"/>
</dbReference>
<evidence type="ECO:0000256" key="2">
    <source>
        <dbReference type="ARBA" id="ARBA00001974"/>
    </source>
</evidence>
<dbReference type="SUPFAM" id="SSF63380">
    <property type="entry name" value="Riboflavin synthase domain-like"/>
    <property type="match status" value="1"/>
</dbReference>
<dbReference type="PROSITE" id="PS51384">
    <property type="entry name" value="FAD_FR"/>
    <property type="match status" value="1"/>
</dbReference>
<dbReference type="InterPro" id="IPR001709">
    <property type="entry name" value="Flavoprot_Pyr_Nucl_cyt_Rdtase"/>
</dbReference>
<evidence type="ECO:0000256" key="13">
    <source>
        <dbReference type="ARBA" id="ARBA00023167"/>
    </source>
</evidence>
<keyword evidence="8" id="KW-0288">FMN</keyword>
<dbReference type="FunFam" id="3.40.50.360:FF:000025">
    <property type="entry name" value="methionine synthase reductase"/>
    <property type="match status" value="1"/>
</dbReference>
<comment type="cofactor">
    <cofactor evidence="2">
        <name>FAD</name>
        <dbReference type="ChEBI" id="CHEBI:57692"/>
    </cofactor>
</comment>
<keyword evidence="4" id="KW-0963">Cytoplasm</keyword>
<dbReference type="AlphaFoldDB" id="A0A8C0ZDQ3"/>
<dbReference type="Gene3D" id="3.40.50.80">
    <property type="entry name" value="Nucleotide-binding domain of ferredoxin-NADP reductase (FNR) module"/>
    <property type="match status" value="1"/>
</dbReference>
<evidence type="ECO:0000256" key="6">
    <source>
        <dbReference type="ARBA" id="ARBA00022605"/>
    </source>
</evidence>
<dbReference type="Gene3D" id="2.40.30.10">
    <property type="entry name" value="Translation factors"/>
    <property type="match status" value="1"/>
</dbReference>
<protein>
    <recommendedName>
        <fullName evidence="15">Methionine synthase reductase</fullName>
        <ecNumber evidence="14">1.16.1.8</ecNumber>
    </recommendedName>
    <alternativeName>
        <fullName evidence="18">Aquacobalamin reductase</fullName>
    </alternativeName>
</protein>
<dbReference type="PRINTS" id="PR00369">
    <property type="entry name" value="FLAVODOXIN"/>
</dbReference>
<evidence type="ECO:0000256" key="17">
    <source>
        <dbReference type="ARBA" id="ARBA00062273"/>
    </source>
</evidence>
<keyword evidence="7" id="KW-0285">Flavoprotein</keyword>
<dbReference type="Pfam" id="PF00258">
    <property type="entry name" value="Flavodoxin_1"/>
    <property type="match status" value="1"/>
</dbReference>
<dbReference type="CDD" id="cd06203">
    <property type="entry name" value="methionine_synthase_red"/>
    <property type="match status" value="1"/>
</dbReference>
<feature type="domain" description="FAD-binding FR-type" evidence="21">
    <location>
        <begin position="485"/>
        <end position="746"/>
    </location>
</feature>
<sequence length="910" mass="100065">MQGKNPTQILLVAGKMGTIPFPQPRAQSNAESRNAGSCEPYVIGCPVFPQGHSVRRTGDGHERSLVQEPRGATLPATPAARAAPAGPLHPPPPQHLLLLPRARAALLQPGRHPAIPGQPQRPHLGSHFGKRGACWDLPMPSLAPPGSPRSAPPRSCLLLALPQPLFPARPGAALPGQSRSDGWRWCFASGFVPVPVPVFVCTSSSTAVSLKKMCCESKRFLLLYATQKGQAKAIAEEIHQQAGAHGLEADMHCISEMEKYNLETEKDPVVIVISTTGTGDPPDTACKFVKKIQDKTLPPDHFTHLQYGLLGLGDSEYMFFCNGGRTVDRRLQELGAQHFYDTGLADDCVGLELVVDPWIDGLWLALKKALQLQKEKEGMNNAVKAVSSSLSTAPHAVHELKLSPEVQNLKLEDEGVRGSGVLSQKLDDINLVAPARDTKPSLVHSVPPVSQSALNIPALPPEYIEVEFQDTQGENPHLSSLISEGTTFEVPVTKAVQLTREDAIKTALLLELDIADTAFEYQPGDAFCVICPNNVCEVEELLHVLGLTEKGDDFVCVKVKQGTKKKGASRPQHIPGRSTLKFILTWCLEIRAIPKKAFLRALVECTSDAGEKRRLQELCSRQGASDYNSFIRDSNVCLLDLLHAFPSCKPSLSLLIEYLPKLQARSYSVSSSNLYQPGRLCFVFNVVEFPAGPSRPVSRKGVCTGWLAELVAPLLHPSKNSLHTGESSSTEKIYIFPRPKNAFHLPADPSVPFIMVGPGTGISPFIGFLQHRQKLREQHTDWVFGETWLFFGCRHQDRDYLFKDELQCFLENGTLTHLKVCFSRDSSTAEVTPPKYVQDVLRLCAKEVARVLLKERGYFYICGDKKHMADGVSEAIVDILSMEMEADTLEAMKILAMLREAKRYLQDVWS</sequence>
<dbReference type="InterPro" id="IPR003097">
    <property type="entry name" value="CysJ-like_FAD-binding"/>
</dbReference>
<dbReference type="InterPro" id="IPR029039">
    <property type="entry name" value="Flavoprotein-like_sf"/>
</dbReference>
<organism evidence="22 23">
    <name type="scientific">Cyanistes caeruleus</name>
    <name type="common">Eurasian blue tit</name>
    <name type="synonym">Parus caeruleus</name>
    <dbReference type="NCBI Taxonomy" id="156563"/>
    <lineage>
        <taxon>Eukaryota</taxon>
        <taxon>Metazoa</taxon>
        <taxon>Chordata</taxon>
        <taxon>Craniata</taxon>
        <taxon>Vertebrata</taxon>
        <taxon>Euteleostomi</taxon>
        <taxon>Archelosauria</taxon>
        <taxon>Archosauria</taxon>
        <taxon>Dinosauria</taxon>
        <taxon>Saurischia</taxon>
        <taxon>Theropoda</taxon>
        <taxon>Coelurosauria</taxon>
        <taxon>Aves</taxon>
        <taxon>Neognathae</taxon>
        <taxon>Neoaves</taxon>
        <taxon>Telluraves</taxon>
        <taxon>Australaves</taxon>
        <taxon>Passeriformes</taxon>
        <taxon>Paridae</taxon>
        <taxon>Cyanistes</taxon>
    </lineage>
</organism>
<keyword evidence="12" id="KW-0560">Oxidoreductase</keyword>
<keyword evidence="6" id="KW-0028">Amino-acid biosynthesis</keyword>
<dbReference type="GO" id="GO:0050667">
    <property type="term" value="P:homocysteine metabolic process"/>
    <property type="evidence" value="ECO:0007669"/>
    <property type="project" value="TreeGrafter"/>
</dbReference>
<dbReference type="InterPro" id="IPR008254">
    <property type="entry name" value="Flavodoxin/NO_synth"/>
</dbReference>
<name>A0A8C0ZDQ3_CYACU</name>
<dbReference type="GO" id="GO:0005829">
    <property type="term" value="C:cytosol"/>
    <property type="evidence" value="ECO:0007669"/>
    <property type="project" value="TreeGrafter"/>
</dbReference>
<comment type="subcellular location">
    <subcellularLocation>
        <location evidence="3">Cytoplasm</location>
    </subcellularLocation>
</comment>
<dbReference type="SUPFAM" id="SSF52343">
    <property type="entry name" value="Ferredoxin reductase-like, C-terminal NADP-linked domain"/>
    <property type="match status" value="1"/>
</dbReference>
<dbReference type="Gene3D" id="3.40.50.360">
    <property type="match status" value="1"/>
</dbReference>
<dbReference type="InterPro" id="IPR001094">
    <property type="entry name" value="Flavdoxin-like"/>
</dbReference>
<dbReference type="PRINTS" id="PR00371">
    <property type="entry name" value="FPNCR"/>
</dbReference>
<dbReference type="InterPro" id="IPR001433">
    <property type="entry name" value="OxRdtase_FAD/NAD-bd"/>
</dbReference>
<dbReference type="GO" id="GO:0050660">
    <property type="term" value="F:flavin adenine dinucleotide binding"/>
    <property type="evidence" value="ECO:0007669"/>
    <property type="project" value="TreeGrafter"/>
</dbReference>
<gene>
    <name evidence="22" type="primary">MTRR</name>
</gene>
<feature type="domain" description="Flavodoxin-like" evidence="20">
    <location>
        <begin position="220"/>
        <end position="363"/>
    </location>
</feature>
<evidence type="ECO:0000313" key="22">
    <source>
        <dbReference type="Ensembl" id="ENSCCEP00000013206.1"/>
    </source>
</evidence>
<dbReference type="GO" id="GO:0010181">
    <property type="term" value="F:FMN binding"/>
    <property type="evidence" value="ECO:0007669"/>
    <property type="project" value="InterPro"/>
</dbReference>
<evidence type="ECO:0000256" key="15">
    <source>
        <dbReference type="ARBA" id="ARBA00040659"/>
    </source>
</evidence>
<evidence type="ECO:0000259" key="21">
    <source>
        <dbReference type="PROSITE" id="PS51384"/>
    </source>
</evidence>
<dbReference type="PANTHER" id="PTHR19384">
    <property type="entry name" value="NITRIC OXIDE SYNTHASE-RELATED"/>
    <property type="match status" value="1"/>
</dbReference>
<dbReference type="FunFam" id="3.40.50.80:FF:000018">
    <property type="entry name" value="NADPH--cytochrome P450 reductase"/>
    <property type="match status" value="1"/>
</dbReference>
<dbReference type="PROSITE" id="PS50902">
    <property type="entry name" value="FLAVODOXIN_LIKE"/>
    <property type="match status" value="1"/>
</dbReference>
<evidence type="ECO:0000256" key="18">
    <source>
        <dbReference type="ARBA" id="ARBA00075467"/>
    </source>
</evidence>
<evidence type="ECO:0000256" key="9">
    <source>
        <dbReference type="ARBA" id="ARBA00022691"/>
    </source>
</evidence>
<evidence type="ECO:0000313" key="23">
    <source>
        <dbReference type="Proteomes" id="UP000694410"/>
    </source>
</evidence>
<dbReference type="GO" id="GO:0009086">
    <property type="term" value="P:methionine biosynthetic process"/>
    <property type="evidence" value="ECO:0007669"/>
    <property type="project" value="UniProtKB-KW"/>
</dbReference>
<feature type="region of interest" description="Disordered" evidence="19">
    <location>
        <begin position="68"/>
        <end position="95"/>
    </location>
</feature>
<dbReference type="Pfam" id="PF00667">
    <property type="entry name" value="FAD_binding_1"/>
    <property type="match status" value="1"/>
</dbReference>